<dbReference type="Proteomes" id="UP000266841">
    <property type="component" value="Unassembled WGS sequence"/>
</dbReference>
<evidence type="ECO:0000256" key="1">
    <source>
        <dbReference type="SAM" id="MobiDB-lite"/>
    </source>
</evidence>
<keyword evidence="3" id="KW-1185">Reference proteome</keyword>
<evidence type="ECO:0000313" key="3">
    <source>
        <dbReference type="Proteomes" id="UP000266841"/>
    </source>
</evidence>
<name>K0S3K4_THAOC</name>
<feature type="region of interest" description="Disordered" evidence="1">
    <location>
        <begin position="54"/>
        <end position="83"/>
    </location>
</feature>
<protein>
    <submittedName>
        <fullName evidence="2">Uncharacterized protein</fullName>
    </submittedName>
</protein>
<gene>
    <name evidence="2" type="ORF">THAOC_19930</name>
</gene>
<reference evidence="2 3" key="1">
    <citation type="journal article" date="2012" name="Genome Biol.">
        <title>Genome and low-iron response of an oceanic diatom adapted to chronic iron limitation.</title>
        <authorList>
            <person name="Lommer M."/>
            <person name="Specht M."/>
            <person name="Roy A.S."/>
            <person name="Kraemer L."/>
            <person name="Andreson R."/>
            <person name="Gutowska M.A."/>
            <person name="Wolf J."/>
            <person name="Bergner S.V."/>
            <person name="Schilhabel M.B."/>
            <person name="Klostermeier U.C."/>
            <person name="Beiko R.G."/>
            <person name="Rosenstiel P."/>
            <person name="Hippler M."/>
            <person name="Laroche J."/>
        </authorList>
    </citation>
    <scope>NUCLEOTIDE SEQUENCE [LARGE SCALE GENOMIC DNA]</scope>
    <source>
        <strain evidence="2 3">CCMP1005</strain>
    </source>
</reference>
<comment type="caution">
    <text evidence="2">The sequence shown here is derived from an EMBL/GenBank/DDBJ whole genome shotgun (WGS) entry which is preliminary data.</text>
</comment>
<proteinExistence type="predicted"/>
<sequence length="83" mass="9040">MNTMSTSLDLNYHRSNPIHLRFRRSSSLADPKSNAFMLPWTPSRSPSCLSTLPIPIGNGSPPGVSSRSQTTTRSCCHKAKPIG</sequence>
<accession>K0S3K4</accession>
<feature type="compositionally biased region" description="Low complexity" evidence="1">
    <location>
        <begin position="65"/>
        <end position="74"/>
    </location>
</feature>
<evidence type="ECO:0000313" key="2">
    <source>
        <dbReference type="EMBL" id="EJK59805.1"/>
    </source>
</evidence>
<dbReference type="AlphaFoldDB" id="K0S3K4"/>
<dbReference type="EMBL" id="AGNL01022267">
    <property type="protein sequence ID" value="EJK59805.1"/>
    <property type="molecule type" value="Genomic_DNA"/>
</dbReference>
<organism evidence="2 3">
    <name type="scientific">Thalassiosira oceanica</name>
    <name type="common">Marine diatom</name>
    <dbReference type="NCBI Taxonomy" id="159749"/>
    <lineage>
        <taxon>Eukaryota</taxon>
        <taxon>Sar</taxon>
        <taxon>Stramenopiles</taxon>
        <taxon>Ochrophyta</taxon>
        <taxon>Bacillariophyta</taxon>
        <taxon>Coscinodiscophyceae</taxon>
        <taxon>Thalassiosirophycidae</taxon>
        <taxon>Thalassiosirales</taxon>
        <taxon>Thalassiosiraceae</taxon>
        <taxon>Thalassiosira</taxon>
    </lineage>
</organism>